<feature type="transmembrane region" description="Helical" evidence="1">
    <location>
        <begin position="97"/>
        <end position="116"/>
    </location>
</feature>
<feature type="transmembrane region" description="Helical" evidence="1">
    <location>
        <begin position="58"/>
        <end position="76"/>
    </location>
</feature>
<proteinExistence type="predicted"/>
<keyword evidence="3" id="KW-0378">Hydrolase</keyword>
<dbReference type="GO" id="GO:0016787">
    <property type="term" value="F:hydrolase activity"/>
    <property type="evidence" value="ECO:0007669"/>
    <property type="project" value="UniProtKB-KW"/>
</dbReference>
<dbReference type="PANTHER" id="PTHR23028:SF134">
    <property type="entry name" value="PUTATIVE (AFU_ORTHOLOGUE AFUA_4G08520)-RELATED"/>
    <property type="match status" value="1"/>
</dbReference>
<keyword evidence="4" id="KW-1185">Reference proteome</keyword>
<evidence type="ECO:0000313" key="3">
    <source>
        <dbReference type="EMBL" id="SNR71016.1"/>
    </source>
</evidence>
<dbReference type="InterPro" id="IPR050879">
    <property type="entry name" value="Acyltransferase_3"/>
</dbReference>
<feature type="transmembrane region" description="Helical" evidence="1">
    <location>
        <begin position="184"/>
        <end position="203"/>
    </location>
</feature>
<reference evidence="4" key="1">
    <citation type="submission" date="2017-06" db="EMBL/GenBank/DDBJ databases">
        <authorList>
            <person name="Varghese N."/>
            <person name="Submissions S."/>
        </authorList>
    </citation>
    <scope>NUCLEOTIDE SEQUENCE [LARGE SCALE GENOMIC DNA]</scope>
    <source>
        <strain evidence="4">DSM 28041</strain>
    </source>
</reference>
<evidence type="ECO:0000259" key="2">
    <source>
        <dbReference type="Pfam" id="PF01757"/>
    </source>
</evidence>
<gene>
    <name evidence="3" type="ORF">SAMN06269173_105278</name>
</gene>
<sequence length="399" mass="44951">MKGTYTPGKIQLLYLDSLRALAAIFVVAHHALLQIDFGDYHLNTAQKLLLGMFQNGHYPVNFFIVLSGYCLMLPVIRSNYTLPGGVLQFFQKRARRILPPYYLAMALSLLLISFLIGEETGTHWDKSIPVNQLDLVTHLLLIQDVLTSTGGKINHAFWSISVEWRIYFTFPLILFLWRKTSPGRAILVVATTVIFLLAALKYMHQVYPLVNNTPGGVVPHYLLLFTLGMLGADISFSKTGFFSRWKIGHWTSGLVLSTVLLFALSTAREHYIPSIPWQLLDVAAGVWGVCLLILCDMVRRTENGRYTGMKTILNWKPLVSIGKFGYSLYLIHAPLLQVLWQYVLVPLHLSPFMNFVVLSSAGLLVILAVSYVFFVLCEKPFMTKRQPVAAPIPVLQHAV</sequence>
<feature type="transmembrane region" description="Helical" evidence="1">
    <location>
        <begin position="218"/>
        <end position="236"/>
    </location>
</feature>
<dbReference type="Proteomes" id="UP000198310">
    <property type="component" value="Unassembled WGS sequence"/>
</dbReference>
<dbReference type="PANTHER" id="PTHR23028">
    <property type="entry name" value="ACETYLTRANSFERASE"/>
    <property type="match status" value="1"/>
</dbReference>
<name>A0A238YID2_9BACT</name>
<protein>
    <submittedName>
        <fullName evidence="3">Peptidoglycan/LPS O-acetylase OafA/YrhL, contains acyltransferase and SGNH-hydrolase domains</fullName>
    </submittedName>
</protein>
<feature type="transmembrane region" description="Helical" evidence="1">
    <location>
        <begin position="12"/>
        <end position="32"/>
    </location>
</feature>
<feature type="transmembrane region" description="Helical" evidence="1">
    <location>
        <begin position="279"/>
        <end position="298"/>
    </location>
</feature>
<dbReference type="AlphaFoldDB" id="A0A238YID2"/>
<keyword evidence="1" id="KW-0472">Membrane</keyword>
<accession>A0A238YID2</accession>
<feature type="transmembrane region" description="Helical" evidence="1">
    <location>
        <begin position="318"/>
        <end position="340"/>
    </location>
</feature>
<keyword evidence="1" id="KW-0812">Transmembrane</keyword>
<dbReference type="Pfam" id="PF01757">
    <property type="entry name" value="Acyl_transf_3"/>
    <property type="match status" value="1"/>
</dbReference>
<dbReference type="EMBL" id="FZNS01000005">
    <property type="protein sequence ID" value="SNR71016.1"/>
    <property type="molecule type" value="Genomic_DNA"/>
</dbReference>
<feature type="domain" description="Acyltransferase 3" evidence="2">
    <location>
        <begin position="13"/>
        <end position="373"/>
    </location>
</feature>
<keyword evidence="3" id="KW-0808">Transferase</keyword>
<evidence type="ECO:0000256" key="1">
    <source>
        <dbReference type="SAM" id="Phobius"/>
    </source>
</evidence>
<feature type="transmembrane region" description="Helical" evidence="1">
    <location>
        <begin position="156"/>
        <end position="177"/>
    </location>
</feature>
<evidence type="ECO:0000313" key="4">
    <source>
        <dbReference type="Proteomes" id="UP000198310"/>
    </source>
</evidence>
<feature type="transmembrane region" description="Helical" evidence="1">
    <location>
        <begin position="352"/>
        <end position="376"/>
    </location>
</feature>
<dbReference type="InterPro" id="IPR002656">
    <property type="entry name" value="Acyl_transf_3_dom"/>
</dbReference>
<keyword evidence="3" id="KW-0012">Acyltransferase</keyword>
<organism evidence="3 4">
    <name type="scientific">Hymenobacter mucosus</name>
    <dbReference type="NCBI Taxonomy" id="1411120"/>
    <lineage>
        <taxon>Bacteria</taxon>
        <taxon>Pseudomonadati</taxon>
        <taxon>Bacteroidota</taxon>
        <taxon>Cytophagia</taxon>
        <taxon>Cytophagales</taxon>
        <taxon>Hymenobacteraceae</taxon>
        <taxon>Hymenobacter</taxon>
    </lineage>
</organism>
<dbReference type="RefSeq" id="WP_089333093.1">
    <property type="nucleotide sequence ID" value="NZ_FZNS01000005.1"/>
</dbReference>
<keyword evidence="1" id="KW-1133">Transmembrane helix</keyword>
<dbReference type="GO" id="GO:0016747">
    <property type="term" value="F:acyltransferase activity, transferring groups other than amino-acyl groups"/>
    <property type="evidence" value="ECO:0007669"/>
    <property type="project" value="InterPro"/>
</dbReference>
<feature type="transmembrane region" description="Helical" evidence="1">
    <location>
        <begin position="248"/>
        <end position="267"/>
    </location>
</feature>